<dbReference type="GO" id="GO:0009432">
    <property type="term" value="P:SOS response"/>
    <property type="evidence" value="ECO:0007669"/>
    <property type="project" value="TreeGrafter"/>
</dbReference>
<dbReference type="Gene3D" id="2.40.50.590">
    <property type="match status" value="1"/>
</dbReference>
<organism evidence="3 4">
    <name type="scientific">Salmonella enterica I</name>
    <dbReference type="NCBI Taxonomy" id="59201"/>
    <lineage>
        <taxon>Bacteria</taxon>
        <taxon>Pseudomonadati</taxon>
        <taxon>Pseudomonadota</taxon>
        <taxon>Gammaproteobacteria</taxon>
        <taxon>Enterobacterales</taxon>
        <taxon>Enterobacteriaceae</taxon>
        <taxon>Salmonella</taxon>
    </lineage>
</organism>
<dbReference type="FunFam" id="3.30.70.2250:FF:000001">
    <property type="entry name" value="DNA polymerase"/>
    <property type="match status" value="1"/>
</dbReference>
<accession>A0A379WG91</accession>
<dbReference type="InterPro" id="IPR036397">
    <property type="entry name" value="RNaseH_sf"/>
</dbReference>
<evidence type="ECO:0000313" key="3">
    <source>
        <dbReference type="EMBL" id="SUH17796.1"/>
    </source>
</evidence>
<reference evidence="3 4" key="1">
    <citation type="submission" date="2018-06" db="EMBL/GenBank/DDBJ databases">
        <authorList>
            <consortium name="Pathogen Informatics"/>
            <person name="Doyle S."/>
        </authorList>
    </citation>
    <scope>NUCLEOTIDE SEQUENCE [LARGE SCALE GENOMIC DNA]</scope>
    <source>
        <strain evidence="3 4">NCTC8258</strain>
    </source>
</reference>
<dbReference type="InterPro" id="IPR055208">
    <property type="entry name" value="PolB_insertion"/>
</dbReference>
<evidence type="ECO:0000313" key="4">
    <source>
        <dbReference type="Proteomes" id="UP000255509"/>
    </source>
</evidence>
<dbReference type="Pfam" id="PF21474">
    <property type="entry name" value="DNApolII_N"/>
    <property type="match status" value="1"/>
</dbReference>
<feature type="domain" description="DNA polymerase II insertion" evidence="2">
    <location>
        <begin position="41"/>
        <end position="101"/>
    </location>
</feature>
<dbReference type="GO" id="GO:0008296">
    <property type="term" value="F:3'-5'-DNA exonuclease activity"/>
    <property type="evidence" value="ECO:0007669"/>
    <property type="project" value="TreeGrafter"/>
</dbReference>
<keyword evidence="3" id="KW-0548">Nucleotidyltransferase</keyword>
<dbReference type="GO" id="GO:0045004">
    <property type="term" value="P:DNA replication proofreading"/>
    <property type="evidence" value="ECO:0007669"/>
    <property type="project" value="TreeGrafter"/>
</dbReference>
<dbReference type="Gene3D" id="3.30.70.2250">
    <property type="match status" value="1"/>
</dbReference>
<protein>
    <submittedName>
        <fullName evidence="3">DNA polymerase II</fullName>
        <ecNumber evidence="3">2.7.7.7</ecNumber>
    </submittedName>
</protein>
<dbReference type="InterPro" id="IPR050240">
    <property type="entry name" value="DNA_pol_type-B"/>
</dbReference>
<dbReference type="SUPFAM" id="SSF53098">
    <property type="entry name" value="Ribonuclease H-like"/>
    <property type="match status" value="1"/>
</dbReference>
<dbReference type="PANTHER" id="PTHR10322:SF23">
    <property type="entry name" value="DNA POLYMERASE DELTA CATALYTIC SUBUNIT"/>
    <property type="match status" value="1"/>
</dbReference>
<keyword evidence="3" id="KW-0808">Transferase</keyword>
<evidence type="ECO:0000259" key="1">
    <source>
        <dbReference type="Pfam" id="PF03104"/>
    </source>
</evidence>
<dbReference type="Proteomes" id="UP000255509">
    <property type="component" value="Unassembled WGS sequence"/>
</dbReference>
<dbReference type="GO" id="GO:0003887">
    <property type="term" value="F:DNA-directed DNA polymerase activity"/>
    <property type="evidence" value="ECO:0007669"/>
    <property type="project" value="UniProtKB-EC"/>
</dbReference>
<dbReference type="InterPro" id="IPR012337">
    <property type="entry name" value="RNaseH-like_sf"/>
</dbReference>
<dbReference type="PANTHER" id="PTHR10322">
    <property type="entry name" value="DNA POLYMERASE CATALYTIC SUBUNIT"/>
    <property type="match status" value="1"/>
</dbReference>
<dbReference type="Pfam" id="PF22587">
    <property type="entry name" value="DNApolII_insertion"/>
    <property type="match status" value="1"/>
</dbReference>
<dbReference type="EMBL" id="UGXS01000004">
    <property type="protein sequence ID" value="SUH17796.1"/>
    <property type="molecule type" value="Genomic_DNA"/>
</dbReference>
<dbReference type="Pfam" id="PF03104">
    <property type="entry name" value="DNA_pol_B_exo1"/>
    <property type="match status" value="1"/>
</dbReference>
<dbReference type="Gene3D" id="3.30.420.10">
    <property type="entry name" value="Ribonuclease H-like superfamily/Ribonuclease H"/>
    <property type="match status" value="1"/>
</dbReference>
<dbReference type="FunFam" id="2.40.50.590:FF:000001">
    <property type="entry name" value="DNA polymerase"/>
    <property type="match status" value="1"/>
</dbReference>
<gene>
    <name evidence="3" type="primary">polB_1</name>
    <name evidence="3" type="ORF">NCTC8258_05603</name>
</gene>
<dbReference type="AlphaFoldDB" id="A0A379WG91"/>
<feature type="domain" description="DNA-directed DNA polymerase family B exonuclease" evidence="1">
    <location>
        <begin position="196"/>
        <end position="242"/>
    </location>
</feature>
<evidence type="ECO:0000259" key="2">
    <source>
        <dbReference type="Pfam" id="PF22587"/>
    </source>
</evidence>
<name>A0A379WG91_SALET</name>
<dbReference type="GO" id="GO:0003676">
    <property type="term" value="F:nucleic acid binding"/>
    <property type="evidence" value="ECO:0007669"/>
    <property type="project" value="InterPro"/>
</dbReference>
<sequence length="332" mass="38077">MAQAGFILTRHWRDTPQGTEVSFWLATDNGPVQATLAPQESVAFIPTSQTSRAASLLQAEKDYRLTPLQLRDFHRQPVSGLYCRTHRQLMRMEKLLRENGVTVYEADVRPPERYLMERFITSPVWVDGEMRNGVIRNARLKPHPDYRPPLKWVSLDIETTRHGELYCIGLEGCGQRTVYMLGPANGDDRQLDFELVYVASRPQLLEKLNAWFAEHDPDVIIGWNVVQFDLRMLQKHAERYRIPLRLGETIANWSGANMASKTAFFSPRPEGESLSMVSTRLNPRSGIFRLFRWKPSRRNCSAKENPLIIPGIVWMRSIAALPRINPPSPPTT</sequence>
<dbReference type="InterPro" id="IPR006133">
    <property type="entry name" value="DNA-dir_DNA_pol_B_exonuc"/>
</dbReference>
<dbReference type="EC" id="2.7.7.7" evidence="3"/>
<proteinExistence type="predicted"/>